<accession>A0E4W4</accession>
<dbReference type="GO" id="GO:0012505">
    <property type="term" value="C:endomembrane system"/>
    <property type="evidence" value="ECO:0007669"/>
    <property type="project" value="UniProtKB-SubCell"/>
</dbReference>
<dbReference type="Gene3D" id="2.70.150.10">
    <property type="entry name" value="Calcium-transporting ATPase, cytoplasmic transduction domain A"/>
    <property type="match status" value="1"/>
</dbReference>
<comment type="subcellular location">
    <subcellularLocation>
        <location evidence="1">Endomembrane system</location>
        <topology evidence="1">Multi-pass membrane protein</topology>
    </subcellularLocation>
</comment>
<dbReference type="InParanoid" id="A0E4W4"/>
<organism evidence="6 7">
    <name type="scientific">Paramecium tetraurelia</name>
    <dbReference type="NCBI Taxonomy" id="5888"/>
    <lineage>
        <taxon>Eukaryota</taxon>
        <taxon>Sar</taxon>
        <taxon>Alveolata</taxon>
        <taxon>Ciliophora</taxon>
        <taxon>Intramacronucleata</taxon>
        <taxon>Oligohymenophorea</taxon>
        <taxon>Peniculida</taxon>
        <taxon>Parameciidae</taxon>
        <taxon>Paramecium</taxon>
    </lineage>
</organism>
<dbReference type="InterPro" id="IPR008250">
    <property type="entry name" value="ATPase_P-typ_transduc_dom_A_sf"/>
</dbReference>
<evidence type="ECO:0000313" key="7">
    <source>
        <dbReference type="Proteomes" id="UP000000600"/>
    </source>
</evidence>
<feature type="domain" description="P-type ATPase A" evidence="4">
    <location>
        <begin position="168"/>
        <end position="290"/>
    </location>
</feature>
<feature type="domain" description="Cation-transporting P-type ATPase N-terminal" evidence="5">
    <location>
        <begin position="56"/>
        <end position="118"/>
    </location>
</feature>
<dbReference type="KEGG" id="ptm:GSPATT00023507001"/>
<keyword evidence="3" id="KW-0472">Membrane</keyword>
<feature type="transmembrane region" description="Helical" evidence="3">
    <location>
        <begin position="314"/>
        <end position="332"/>
    </location>
</feature>
<dbReference type="PANTHER" id="PTHR24093:SF369">
    <property type="entry name" value="CALCIUM-TRANSPORTING ATPASE"/>
    <property type="match status" value="1"/>
</dbReference>
<dbReference type="AlphaFoldDB" id="A0E4W4"/>
<dbReference type="InterPro" id="IPR059000">
    <property type="entry name" value="ATPase_P-type_domA"/>
</dbReference>
<dbReference type="FunFam" id="2.70.150.10:FF:000061">
    <property type="entry name" value="Calcium-transporting ATPase"/>
    <property type="match status" value="1"/>
</dbReference>
<proteinExistence type="predicted"/>
<dbReference type="EMBL" id="CT868659">
    <property type="protein sequence ID" value="CAK90331.1"/>
    <property type="molecule type" value="Genomic_DNA"/>
</dbReference>
<keyword evidence="2" id="KW-0460">Magnesium</keyword>
<dbReference type="STRING" id="5888.A0E4W4"/>
<dbReference type="Gene3D" id="1.20.1110.10">
    <property type="entry name" value="Calcium-transporting ATPase, transmembrane domain"/>
    <property type="match status" value="1"/>
</dbReference>
<evidence type="ECO:0000256" key="2">
    <source>
        <dbReference type="ARBA" id="ARBA00022842"/>
    </source>
</evidence>
<dbReference type="OMA" id="QSCKVAY"/>
<dbReference type="PANTHER" id="PTHR24093">
    <property type="entry name" value="CATION TRANSPORTING ATPASE"/>
    <property type="match status" value="1"/>
</dbReference>
<feature type="transmembrane region" description="Helical" evidence="3">
    <location>
        <begin position="352"/>
        <end position="377"/>
    </location>
</feature>
<dbReference type="SUPFAM" id="SSF81653">
    <property type="entry name" value="Calcium ATPase, transduction domain A"/>
    <property type="match status" value="1"/>
</dbReference>
<dbReference type="Proteomes" id="UP000000600">
    <property type="component" value="Unassembled WGS sequence"/>
</dbReference>
<dbReference type="SUPFAM" id="SSF81665">
    <property type="entry name" value="Calcium ATPase, transmembrane domain M"/>
    <property type="match status" value="1"/>
</dbReference>
<keyword evidence="3" id="KW-1133">Transmembrane helix</keyword>
<keyword evidence="3" id="KW-0812">Transmembrane</keyword>
<evidence type="ECO:0000256" key="3">
    <source>
        <dbReference type="SAM" id="Phobius"/>
    </source>
</evidence>
<feature type="transmembrane region" description="Helical" evidence="3">
    <location>
        <begin position="128"/>
        <end position="149"/>
    </location>
</feature>
<dbReference type="Pfam" id="PF00122">
    <property type="entry name" value="E1-E2_ATPase"/>
    <property type="match status" value="1"/>
</dbReference>
<dbReference type="Pfam" id="PF00690">
    <property type="entry name" value="Cation_ATPase_N"/>
    <property type="match status" value="1"/>
</dbReference>
<keyword evidence="7" id="KW-1185">Reference proteome</keyword>
<gene>
    <name evidence="6" type="ORF">GSPATT00023507001</name>
</gene>
<dbReference type="InterPro" id="IPR004014">
    <property type="entry name" value="ATPase_P-typ_cation-transptr_N"/>
</dbReference>
<name>A0E4W4_PARTE</name>
<dbReference type="GeneID" id="5043513"/>
<dbReference type="OrthoDB" id="116380at2759"/>
<evidence type="ECO:0000259" key="5">
    <source>
        <dbReference type="Pfam" id="PF00690"/>
    </source>
</evidence>
<sequence>MLQVVLSDEQNLSISQELFHQGGNFRISKQSLIKIVSAAQERLFAEEIDELENINGLQNLEMTLCTSFQKGLKGDDFQEREILFGNNRKPVVPPKTYIKLLLQALEDFIMRVLLVIGVSTADDGHRSLAWIEGFAIFVAVFVCCNVTAVNDYQKERQFQSLNQMADSRKTVTVWRDGQKIDLHQSLVMVGDIIQIFEGMEIPADCFVVEAAELTSDESAMTGETDPIKKDTYENCKKQRDKLKNQQNSCGRHDIPSPVMLSGTKVLSGEGKMIVAVVGDSSCVGKISSLLATEEVQTTPLQEKLEAIAQDVGKFGLASAALILLILLLRFAVERIKENSFEKDHVKEMLNFIIISITVIVVAIPEGLPLAVTLSLAYSTKRMLKDNNFSQKNGSM</sequence>
<dbReference type="eggNOG" id="KOG0204">
    <property type="taxonomic scope" value="Eukaryota"/>
</dbReference>
<dbReference type="HOGENOM" id="CLU_699193_0_0_1"/>
<evidence type="ECO:0000313" key="6">
    <source>
        <dbReference type="EMBL" id="CAK90331.1"/>
    </source>
</evidence>
<dbReference type="InterPro" id="IPR023298">
    <property type="entry name" value="ATPase_P-typ_TM_dom_sf"/>
</dbReference>
<reference evidence="6 7" key="1">
    <citation type="journal article" date="2006" name="Nature">
        <title>Global trends of whole-genome duplications revealed by the ciliate Paramecium tetraurelia.</title>
        <authorList>
            <consortium name="Genoscope"/>
            <person name="Aury J.-M."/>
            <person name="Jaillon O."/>
            <person name="Duret L."/>
            <person name="Noel B."/>
            <person name="Jubin C."/>
            <person name="Porcel B.M."/>
            <person name="Segurens B."/>
            <person name="Daubin V."/>
            <person name="Anthouard V."/>
            <person name="Aiach N."/>
            <person name="Arnaiz O."/>
            <person name="Billaut A."/>
            <person name="Beisson J."/>
            <person name="Blanc I."/>
            <person name="Bouhouche K."/>
            <person name="Camara F."/>
            <person name="Duharcourt S."/>
            <person name="Guigo R."/>
            <person name="Gogendeau D."/>
            <person name="Katinka M."/>
            <person name="Keller A.-M."/>
            <person name="Kissmehl R."/>
            <person name="Klotz C."/>
            <person name="Koll F."/>
            <person name="Le Moue A."/>
            <person name="Lepere C."/>
            <person name="Malinsky S."/>
            <person name="Nowacki M."/>
            <person name="Nowak J.K."/>
            <person name="Plattner H."/>
            <person name="Poulain J."/>
            <person name="Ruiz F."/>
            <person name="Serrano V."/>
            <person name="Zagulski M."/>
            <person name="Dessen P."/>
            <person name="Betermier M."/>
            <person name="Weissenbach J."/>
            <person name="Scarpelli C."/>
            <person name="Schachter V."/>
            <person name="Sperling L."/>
            <person name="Meyer E."/>
            <person name="Cohen J."/>
            <person name="Wincker P."/>
        </authorList>
    </citation>
    <scope>NUCLEOTIDE SEQUENCE [LARGE SCALE GENOMIC DNA]</scope>
    <source>
        <strain evidence="6 7">Stock d4-2</strain>
    </source>
</reference>
<protein>
    <submittedName>
        <fullName evidence="6">Uncharacterized protein</fullName>
    </submittedName>
</protein>
<evidence type="ECO:0000256" key="1">
    <source>
        <dbReference type="ARBA" id="ARBA00004127"/>
    </source>
</evidence>
<evidence type="ECO:0000259" key="4">
    <source>
        <dbReference type="Pfam" id="PF00122"/>
    </source>
</evidence>
<dbReference type="RefSeq" id="XP_001457728.1">
    <property type="nucleotide sequence ID" value="XM_001457691.1"/>
</dbReference>